<keyword evidence="1" id="KW-0732">Signal</keyword>
<evidence type="ECO:0000313" key="3">
    <source>
        <dbReference type="Proteomes" id="UP000524246"/>
    </source>
</evidence>
<dbReference type="Proteomes" id="UP000524246">
    <property type="component" value="Unassembled WGS sequence"/>
</dbReference>
<dbReference type="EMBL" id="JAAZON010000550">
    <property type="protein sequence ID" value="NMC63907.1"/>
    <property type="molecule type" value="Genomic_DNA"/>
</dbReference>
<name>A0A7X9FTJ7_9DELT</name>
<accession>A0A7X9FTJ7</accession>
<reference evidence="2 3" key="1">
    <citation type="journal article" date="2020" name="Biotechnol. Biofuels">
        <title>New insights from the biogas microbiome by comprehensive genome-resolved metagenomics of nearly 1600 species originating from multiple anaerobic digesters.</title>
        <authorList>
            <person name="Campanaro S."/>
            <person name="Treu L."/>
            <person name="Rodriguez-R L.M."/>
            <person name="Kovalovszki A."/>
            <person name="Ziels R.M."/>
            <person name="Maus I."/>
            <person name="Zhu X."/>
            <person name="Kougias P.G."/>
            <person name="Basile A."/>
            <person name="Luo G."/>
            <person name="Schluter A."/>
            <person name="Konstantinidis K.T."/>
            <person name="Angelidaki I."/>
        </authorList>
    </citation>
    <scope>NUCLEOTIDE SEQUENCE [LARGE SCALE GENOMIC DNA]</scope>
    <source>
        <strain evidence="2">AS27yjCOA_65</strain>
    </source>
</reference>
<sequence length="238" mass="26266">MQVRKYLVFLSALYALPFVQTVSAQETTPEPTPTIEIKEDFSACNFDKDKIMDTVVKKGKKLTVTFSKSKKKINIPLDKAYVYFKCKVVKKQTVLLARRSLKHRWSTIIVPSSEGLGKVCPKIISLGYHQLYKYSASGHLAGSDRARACSFIGGSGASVPSASSLPIYDKSGQVLSTFKAYAKYGRIYRFRFYTYSPPCSEIAYTAKRRTGSAEGYIGLGGGTCIKIGNLYGREGGVK</sequence>
<comment type="caution">
    <text evidence="2">The sequence shown here is derived from an EMBL/GenBank/DDBJ whole genome shotgun (WGS) entry which is preliminary data.</text>
</comment>
<evidence type="ECO:0000313" key="2">
    <source>
        <dbReference type="EMBL" id="NMC63907.1"/>
    </source>
</evidence>
<feature type="signal peptide" evidence="1">
    <location>
        <begin position="1"/>
        <end position="24"/>
    </location>
</feature>
<evidence type="ECO:0000256" key="1">
    <source>
        <dbReference type="SAM" id="SignalP"/>
    </source>
</evidence>
<dbReference type="AlphaFoldDB" id="A0A7X9FTJ7"/>
<organism evidence="2 3">
    <name type="scientific">SAR324 cluster bacterium</name>
    <dbReference type="NCBI Taxonomy" id="2024889"/>
    <lineage>
        <taxon>Bacteria</taxon>
        <taxon>Deltaproteobacteria</taxon>
        <taxon>SAR324 cluster</taxon>
    </lineage>
</organism>
<proteinExistence type="predicted"/>
<gene>
    <name evidence="2" type="ORF">GYA55_12155</name>
</gene>
<feature type="chain" id="PRO_5030911087" evidence="1">
    <location>
        <begin position="25"/>
        <end position="238"/>
    </location>
</feature>
<protein>
    <submittedName>
        <fullName evidence="2">Uncharacterized protein</fullName>
    </submittedName>
</protein>